<evidence type="ECO:0000256" key="6">
    <source>
        <dbReference type="ARBA" id="ARBA00022723"/>
    </source>
</evidence>
<dbReference type="Pfam" id="PF02943">
    <property type="entry name" value="FeThRed_B"/>
    <property type="match status" value="1"/>
</dbReference>
<evidence type="ECO:0000256" key="1">
    <source>
        <dbReference type="ARBA" id="ARBA00001966"/>
    </source>
</evidence>
<dbReference type="PANTHER" id="PTHR35113">
    <property type="entry name" value="FERREDOXIN-THIOREDOXIN REDUCTASE CATALYTIC CHAIN, CHLOROPLASTIC"/>
    <property type="match status" value="1"/>
</dbReference>
<comment type="function">
    <text evidence="2">Catalytic subunit of the ferredoxin-thioredoxin reductase (FTR), which catalyzes the two-electron reduction of thioredoxins by the electrons provided by reduced ferredoxin.</text>
</comment>
<evidence type="ECO:0000256" key="2">
    <source>
        <dbReference type="ARBA" id="ARBA00003945"/>
    </source>
</evidence>
<accession>A0A1E3X7P9</accession>
<gene>
    <name evidence="14" type="ORF">SCARUB_03263</name>
</gene>
<evidence type="ECO:0000256" key="9">
    <source>
        <dbReference type="ARBA" id="ARBA00023014"/>
    </source>
</evidence>
<dbReference type="Gene3D" id="3.90.460.10">
    <property type="entry name" value="Ferredoxin thioredoxin reductase catalytic beta subunit"/>
    <property type="match status" value="1"/>
</dbReference>
<dbReference type="GO" id="GO:0051539">
    <property type="term" value="F:4 iron, 4 sulfur cluster binding"/>
    <property type="evidence" value="ECO:0007669"/>
    <property type="project" value="UniProtKB-KW"/>
</dbReference>
<keyword evidence="6" id="KW-0479">Metal-binding</keyword>
<keyword evidence="7" id="KW-0560">Oxidoreductase</keyword>
<dbReference type="EMBL" id="MAYW01000106">
    <property type="protein sequence ID" value="ODS31602.1"/>
    <property type="molecule type" value="Genomic_DNA"/>
</dbReference>
<evidence type="ECO:0000256" key="13">
    <source>
        <dbReference type="ARBA" id="ARBA00048150"/>
    </source>
</evidence>
<name>A0A1E3X7P9_9BACT</name>
<evidence type="ECO:0000256" key="12">
    <source>
        <dbReference type="ARBA" id="ARBA00030295"/>
    </source>
</evidence>
<comment type="subunit">
    <text evidence="11">Heterodimer of subunit A (variable subunit) and subunit B (catalytic subunit). Heterodimeric FTR forms a complex with ferredoxin and thioredoxin.</text>
</comment>
<dbReference type="Proteomes" id="UP000094056">
    <property type="component" value="Unassembled WGS sequence"/>
</dbReference>
<organism evidence="14 15">
    <name type="scientific">Candidatus Scalindua rubra</name>
    <dbReference type="NCBI Taxonomy" id="1872076"/>
    <lineage>
        <taxon>Bacteria</taxon>
        <taxon>Pseudomonadati</taxon>
        <taxon>Planctomycetota</taxon>
        <taxon>Candidatus Brocadiia</taxon>
        <taxon>Candidatus Brocadiales</taxon>
        <taxon>Candidatus Scalinduaceae</taxon>
        <taxon>Candidatus Scalindua</taxon>
    </lineage>
</organism>
<dbReference type="SUPFAM" id="SSF57662">
    <property type="entry name" value="Ferredoxin thioredoxin reductase (FTR), catalytic beta chain"/>
    <property type="match status" value="1"/>
</dbReference>
<evidence type="ECO:0000256" key="7">
    <source>
        <dbReference type="ARBA" id="ARBA00023002"/>
    </source>
</evidence>
<dbReference type="AlphaFoldDB" id="A0A1E3X7P9"/>
<evidence type="ECO:0000256" key="5">
    <source>
        <dbReference type="ARBA" id="ARBA00022485"/>
    </source>
</evidence>
<proteinExistence type="inferred from homology"/>
<dbReference type="PANTHER" id="PTHR35113:SF1">
    <property type="entry name" value="FERREDOXIN-THIOREDOXIN REDUCTASE CATALYTIC CHAIN, CHLOROPLASTIC"/>
    <property type="match status" value="1"/>
</dbReference>
<sequence>MQLDNVIVQMEAEVRKLVEDYVETSPYELNPDSKHVDKIIKSLAKRKLKYGYQYCPCRMISGNKEMDAKSICPCEYHEEEIEKDGICSCDLFVSLNYKSVSAI</sequence>
<evidence type="ECO:0000256" key="3">
    <source>
        <dbReference type="ARBA" id="ARBA00007941"/>
    </source>
</evidence>
<evidence type="ECO:0000256" key="4">
    <source>
        <dbReference type="ARBA" id="ARBA00012358"/>
    </source>
</evidence>
<reference evidence="14 15" key="1">
    <citation type="submission" date="2016-07" db="EMBL/GenBank/DDBJ databases">
        <title>Draft genome of Scalindua rubra, obtained from a brine-seawater interface in the Red Sea, sheds light on salt adaptation in anammox bacteria.</title>
        <authorList>
            <person name="Speth D.R."/>
            <person name="Lagkouvardos I."/>
            <person name="Wang Y."/>
            <person name="Qian P.-Y."/>
            <person name="Dutilh B.E."/>
            <person name="Jetten M.S."/>
        </authorList>
    </citation>
    <scope>NUCLEOTIDE SEQUENCE [LARGE SCALE GENOMIC DNA]</scope>
    <source>
        <strain evidence="14">BSI-1</strain>
    </source>
</reference>
<dbReference type="InterPro" id="IPR036644">
    <property type="entry name" value="FTR_bsu_sf"/>
</dbReference>
<protein>
    <recommendedName>
        <fullName evidence="4">ferredoxin:thioredoxin reductase</fullName>
        <ecNumber evidence="4">1.8.7.2</ecNumber>
    </recommendedName>
    <alternativeName>
        <fullName evidence="12">Ferredoxin-thioredoxin reductase subunit B</fullName>
    </alternativeName>
</protein>
<comment type="catalytic activity">
    <reaction evidence="13">
        <text>[thioredoxin]-disulfide + 2 reduced [2Fe-2S]-[ferredoxin] + 2 H(+) = [thioredoxin]-dithiol + 2 oxidized [2Fe-2S]-[ferredoxin]</text>
        <dbReference type="Rhea" id="RHEA:42336"/>
        <dbReference type="Rhea" id="RHEA-COMP:10000"/>
        <dbReference type="Rhea" id="RHEA-COMP:10001"/>
        <dbReference type="Rhea" id="RHEA-COMP:10698"/>
        <dbReference type="Rhea" id="RHEA-COMP:10700"/>
        <dbReference type="ChEBI" id="CHEBI:15378"/>
        <dbReference type="ChEBI" id="CHEBI:29950"/>
        <dbReference type="ChEBI" id="CHEBI:33737"/>
        <dbReference type="ChEBI" id="CHEBI:33738"/>
        <dbReference type="ChEBI" id="CHEBI:50058"/>
        <dbReference type="EC" id="1.8.7.2"/>
    </reaction>
</comment>
<evidence type="ECO:0000313" key="15">
    <source>
        <dbReference type="Proteomes" id="UP000094056"/>
    </source>
</evidence>
<keyword evidence="9" id="KW-0411">Iron-sulfur</keyword>
<evidence type="ECO:0000256" key="8">
    <source>
        <dbReference type="ARBA" id="ARBA00023004"/>
    </source>
</evidence>
<keyword evidence="8" id="KW-0408">Iron</keyword>
<comment type="cofactor">
    <cofactor evidence="1">
        <name>[4Fe-4S] cluster</name>
        <dbReference type="ChEBI" id="CHEBI:49883"/>
    </cofactor>
</comment>
<dbReference type="EC" id="1.8.7.2" evidence="4"/>
<keyword evidence="10" id="KW-1015">Disulfide bond</keyword>
<evidence type="ECO:0000256" key="10">
    <source>
        <dbReference type="ARBA" id="ARBA00023157"/>
    </source>
</evidence>
<evidence type="ECO:0000313" key="14">
    <source>
        <dbReference type="EMBL" id="ODS31602.1"/>
    </source>
</evidence>
<keyword evidence="5" id="KW-0004">4Fe-4S</keyword>
<dbReference type="GO" id="GO:0046872">
    <property type="term" value="F:metal ion binding"/>
    <property type="evidence" value="ECO:0007669"/>
    <property type="project" value="UniProtKB-KW"/>
</dbReference>
<dbReference type="GO" id="GO:0016730">
    <property type="term" value="F:oxidoreductase activity, acting on iron-sulfur proteins as donors"/>
    <property type="evidence" value="ECO:0007669"/>
    <property type="project" value="InterPro"/>
</dbReference>
<dbReference type="InterPro" id="IPR004209">
    <property type="entry name" value="FTR_bsu"/>
</dbReference>
<evidence type="ECO:0000256" key="11">
    <source>
        <dbReference type="ARBA" id="ARBA00026011"/>
    </source>
</evidence>
<comment type="similarity">
    <text evidence="3">Belongs to the ferredoxin thioredoxin reductase beta subunit family.</text>
</comment>
<comment type="caution">
    <text evidence="14">The sequence shown here is derived from an EMBL/GenBank/DDBJ whole genome shotgun (WGS) entry which is preliminary data.</text>
</comment>